<evidence type="ECO:0000256" key="6">
    <source>
        <dbReference type="ARBA" id="ARBA00022989"/>
    </source>
</evidence>
<dbReference type="GO" id="GO:0016780">
    <property type="term" value="F:phosphotransferase activity, for other substituted phosphate groups"/>
    <property type="evidence" value="ECO:0007669"/>
    <property type="project" value="TreeGrafter"/>
</dbReference>
<comment type="similarity">
    <text evidence="2">Belongs to the bacterial sugar transferase family.</text>
</comment>
<evidence type="ECO:0000256" key="4">
    <source>
        <dbReference type="ARBA" id="ARBA00022679"/>
    </source>
</evidence>
<evidence type="ECO:0000256" key="2">
    <source>
        <dbReference type="ARBA" id="ARBA00006464"/>
    </source>
</evidence>
<name>A0A1F4UN56_UNCKA</name>
<dbReference type="Pfam" id="PF02397">
    <property type="entry name" value="Bac_transf"/>
    <property type="match status" value="1"/>
</dbReference>
<keyword evidence="6 8" id="KW-1133">Transmembrane helix</keyword>
<organism evidence="10 11">
    <name type="scientific">candidate division WWE3 bacterium RBG_19FT_COMBO_34_6</name>
    <dbReference type="NCBI Taxonomy" id="1802612"/>
    <lineage>
        <taxon>Bacteria</taxon>
        <taxon>Katanobacteria</taxon>
    </lineage>
</organism>
<evidence type="ECO:0000256" key="3">
    <source>
        <dbReference type="ARBA" id="ARBA00022475"/>
    </source>
</evidence>
<dbReference type="Proteomes" id="UP000178615">
    <property type="component" value="Unassembled WGS sequence"/>
</dbReference>
<accession>A0A1F4UN56</accession>
<dbReference type="PANTHER" id="PTHR30576:SF4">
    <property type="entry name" value="UNDECAPRENYL-PHOSPHATE GALACTOSE PHOSPHOTRANSFERASE"/>
    <property type="match status" value="1"/>
</dbReference>
<feature type="domain" description="Bacterial sugar transferase" evidence="9">
    <location>
        <begin position="7"/>
        <end position="204"/>
    </location>
</feature>
<keyword evidence="5 8" id="KW-0812">Transmembrane</keyword>
<evidence type="ECO:0000256" key="5">
    <source>
        <dbReference type="ARBA" id="ARBA00022692"/>
    </source>
</evidence>
<evidence type="ECO:0000256" key="7">
    <source>
        <dbReference type="ARBA" id="ARBA00023136"/>
    </source>
</evidence>
<feature type="transmembrane region" description="Helical" evidence="8">
    <location>
        <begin position="12"/>
        <end position="33"/>
    </location>
</feature>
<evidence type="ECO:0000259" key="9">
    <source>
        <dbReference type="Pfam" id="PF02397"/>
    </source>
</evidence>
<protein>
    <recommendedName>
        <fullName evidence="9">Bacterial sugar transferase domain-containing protein</fullName>
    </recommendedName>
</protein>
<gene>
    <name evidence="10" type="ORF">A2V49_02185</name>
</gene>
<reference evidence="10 11" key="1">
    <citation type="journal article" date="2016" name="Nat. Commun.">
        <title>Thousands of microbial genomes shed light on interconnected biogeochemical processes in an aquifer system.</title>
        <authorList>
            <person name="Anantharaman K."/>
            <person name="Brown C.T."/>
            <person name="Hug L.A."/>
            <person name="Sharon I."/>
            <person name="Castelle C.J."/>
            <person name="Probst A.J."/>
            <person name="Thomas B.C."/>
            <person name="Singh A."/>
            <person name="Wilkins M.J."/>
            <person name="Karaoz U."/>
            <person name="Brodie E.L."/>
            <person name="Williams K.H."/>
            <person name="Hubbard S.S."/>
            <person name="Banfield J.F."/>
        </authorList>
    </citation>
    <scope>NUCLEOTIDE SEQUENCE [LARGE SCALE GENOMIC DNA]</scope>
</reference>
<sequence length="210" mass="24140">MLYDTGKRILDIIGSFIGIILFSPLIIFSAIWIRIVSPKGPVFADIPPRSGKNGKEFKMYKLRSMIPNAQRWLDDHPDWKKKYIENSYKLDPDPRLIKGAKFLRKSSIDEMPQVFNILKGEMSIVGPRAYFPFELKEQAQRHPETIKFINEVIKIKPGLTGPWQVGGRSNIGFEKRIEMDANYAKRRSLLYDISIIIKTPFAVLSQKGSL</sequence>
<keyword evidence="3" id="KW-1003">Cell membrane</keyword>
<dbReference type="GO" id="GO:0005886">
    <property type="term" value="C:plasma membrane"/>
    <property type="evidence" value="ECO:0007669"/>
    <property type="project" value="UniProtKB-SubCell"/>
</dbReference>
<evidence type="ECO:0000313" key="11">
    <source>
        <dbReference type="Proteomes" id="UP000178615"/>
    </source>
</evidence>
<evidence type="ECO:0000313" key="10">
    <source>
        <dbReference type="EMBL" id="OGC46384.1"/>
    </source>
</evidence>
<comment type="caution">
    <text evidence="10">The sequence shown here is derived from an EMBL/GenBank/DDBJ whole genome shotgun (WGS) entry which is preliminary data.</text>
</comment>
<dbReference type="AlphaFoldDB" id="A0A1F4UN56"/>
<keyword evidence="7 8" id="KW-0472">Membrane</keyword>
<dbReference type="PANTHER" id="PTHR30576">
    <property type="entry name" value="COLANIC BIOSYNTHESIS UDP-GLUCOSE LIPID CARRIER TRANSFERASE"/>
    <property type="match status" value="1"/>
</dbReference>
<evidence type="ECO:0000256" key="1">
    <source>
        <dbReference type="ARBA" id="ARBA00004236"/>
    </source>
</evidence>
<proteinExistence type="inferred from homology"/>
<keyword evidence="4" id="KW-0808">Transferase</keyword>
<comment type="subcellular location">
    <subcellularLocation>
        <location evidence="1">Cell membrane</location>
    </subcellularLocation>
</comment>
<dbReference type="EMBL" id="MEUV01000005">
    <property type="protein sequence ID" value="OGC46384.1"/>
    <property type="molecule type" value="Genomic_DNA"/>
</dbReference>
<dbReference type="InterPro" id="IPR003362">
    <property type="entry name" value="Bact_transf"/>
</dbReference>
<evidence type="ECO:0000256" key="8">
    <source>
        <dbReference type="SAM" id="Phobius"/>
    </source>
</evidence>